<keyword evidence="6" id="KW-1185">Reference proteome</keyword>
<evidence type="ECO:0000256" key="1">
    <source>
        <dbReference type="ARBA" id="ARBA00022723"/>
    </source>
</evidence>
<dbReference type="PANTHER" id="PTHR23169">
    <property type="entry name" value="ENVOPLAKIN"/>
    <property type="match status" value="1"/>
</dbReference>
<evidence type="ECO:0000256" key="2">
    <source>
        <dbReference type="ARBA" id="ARBA00022837"/>
    </source>
</evidence>
<dbReference type="CDD" id="cd00051">
    <property type="entry name" value="EFh"/>
    <property type="match status" value="1"/>
</dbReference>
<dbReference type="Pfam" id="PF00435">
    <property type="entry name" value="Spectrin"/>
    <property type="match status" value="3"/>
</dbReference>
<dbReference type="OMA" id="WDALCSH"/>
<dbReference type="STRING" id="244447.ENSCSEP00000031897"/>
<dbReference type="InterPro" id="IPR011992">
    <property type="entry name" value="EF-hand-dom_pair"/>
</dbReference>
<dbReference type="SMART" id="SM00054">
    <property type="entry name" value="EFh"/>
    <property type="match status" value="2"/>
</dbReference>
<dbReference type="CDD" id="cd00176">
    <property type="entry name" value="SPEC"/>
    <property type="match status" value="2"/>
</dbReference>
<dbReference type="GO" id="GO:0005509">
    <property type="term" value="F:calcium ion binding"/>
    <property type="evidence" value="ECO:0007669"/>
    <property type="project" value="InterPro"/>
</dbReference>
<dbReference type="GO" id="GO:0005874">
    <property type="term" value="C:microtubule"/>
    <property type="evidence" value="ECO:0007669"/>
    <property type="project" value="TreeGrafter"/>
</dbReference>
<dbReference type="GO" id="GO:0045104">
    <property type="term" value="P:intermediate filament cytoskeleton organization"/>
    <property type="evidence" value="ECO:0007669"/>
    <property type="project" value="InterPro"/>
</dbReference>
<organism evidence="5 6">
    <name type="scientific">Cynoglossus semilaevis</name>
    <name type="common">Tongue sole</name>
    <dbReference type="NCBI Taxonomy" id="244447"/>
    <lineage>
        <taxon>Eukaryota</taxon>
        <taxon>Metazoa</taxon>
        <taxon>Chordata</taxon>
        <taxon>Craniata</taxon>
        <taxon>Vertebrata</taxon>
        <taxon>Euteleostomi</taxon>
        <taxon>Actinopterygii</taxon>
        <taxon>Neopterygii</taxon>
        <taxon>Teleostei</taxon>
        <taxon>Neoteleostei</taxon>
        <taxon>Acanthomorphata</taxon>
        <taxon>Carangaria</taxon>
        <taxon>Pleuronectiformes</taxon>
        <taxon>Pleuronectoidei</taxon>
        <taxon>Cynoglossidae</taxon>
        <taxon>Cynoglossinae</taxon>
        <taxon>Cynoglossus</taxon>
    </lineage>
</organism>
<dbReference type="InParanoid" id="A0A3P8WZ92"/>
<dbReference type="GO" id="GO:0005882">
    <property type="term" value="C:intermediate filament"/>
    <property type="evidence" value="ECO:0007669"/>
    <property type="project" value="TreeGrafter"/>
</dbReference>
<dbReference type="GeneTree" id="ENSGT00940000166468"/>
<dbReference type="FunFam" id="1.10.238.10:FF:000013">
    <property type="entry name" value="Microtubule-actin cross-linking factor 1"/>
    <property type="match status" value="1"/>
</dbReference>
<proteinExistence type="predicted"/>
<dbReference type="SMART" id="SM00150">
    <property type="entry name" value="SPEC"/>
    <property type="match status" value="5"/>
</dbReference>
<evidence type="ECO:0000313" key="5">
    <source>
        <dbReference type="Ensembl" id="ENSCSEP00000031897.1"/>
    </source>
</evidence>
<dbReference type="GO" id="GO:0051893">
    <property type="term" value="P:regulation of focal adhesion assembly"/>
    <property type="evidence" value="ECO:0007669"/>
    <property type="project" value="TreeGrafter"/>
</dbReference>
<dbReference type="GO" id="GO:0005198">
    <property type="term" value="F:structural molecule activity"/>
    <property type="evidence" value="ECO:0007669"/>
    <property type="project" value="TreeGrafter"/>
</dbReference>
<feature type="domain" description="EF-hand" evidence="4">
    <location>
        <begin position="588"/>
        <end position="623"/>
    </location>
</feature>
<dbReference type="Pfam" id="PF13499">
    <property type="entry name" value="EF-hand_7"/>
    <property type="match status" value="1"/>
</dbReference>
<evidence type="ECO:0000256" key="3">
    <source>
        <dbReference type="SAM" id="MobiDB-lite"/>
    </source>
</evidence>
<dbReference type="GO" id="GO:0005737">
    <property type="term" value="C:cytoplasm"/>
    <property type="evidence" value="ECO:0007669"/>
    <property type="project" value="TreeGrafter"/>
</dbReference>
<reference evidence="5" key="2">
    <citation type="submission" date="2025-08" db="UniProtKB">
        <authorList>
            <consortium name="Ensembl"/>
        </authorList>
    </citation>
    <scope>IDENTIFICATION</scope>
</reference>
<dbReference type="PROSITE" id="PS50222">
    <property type="entry name" value="EF_HAND_2"/>
    <property type="match status" value="2"/>
</dbReference>
<evidence type="ECO:0000259" key="4">
    <source>
        <dbReference type="PROSITE" id="PS50222"/>
    </source>
</evidence>
<dbReference type="SUPFAM" id="SSF46966">
    <property type="entry name" value="Spectrin repeat"/>
    <property type="match status" value="4"/>
</dbReference>
<dbReference type="InterPro" id="IPR018159">
    <property type="entry name" value="Spectrin/alpha-actinin"/>
</dbReference>
<reference evidence="5" key="3">
    <citation type="submission" date="2025-09" db="UniProtKB">
        <authorList>
            <consortium name="Ensembl"/>
        </authorList>
    </citation>
    <scope>IDENTIFICATION</scope>
</reference>
<dbReference type="GO" id="GO:0042060">
    <property type="term" value="P:wound healing"/>
    <property type="evidence" value="ECO:0007669"/>
    <property type="project" value="TreeGrafter"/>
</dbReference>
<dbReference type="GO" id="GO:0032886">
    <property type="term" value="P:regulation of microtubule-based process"/>
    <property type="evidence" value="ECO:0007669"/>
    <property type="project" value="TreeGrafter"/>
</dbReference>
<dbReference type="PROSITE" id="PS00018">
    <property type="entry name" value="EF_HAND_1"/>
    <property type="match status" value="2"/>
</dbReference>
<dbReference type="AlphaFoldDB" id="A0A3P8WZ92"/>
<dbReference type="Gene3D" id="1.20.58.60">
    <property type="match status" value="5"/>
</dbReference>
<dbReference type="Proteomes" id="UP000265120">
    <property type="component" value="Chromosome 18"/>
</dbReference>
<sequence length="641" mass="74645">CDLYIDLSLLQELQTQLGHRVFVNEVNTHREQVLALEKAGSQLRFASLKQDVVLIKNLLLSVQARWDKLVQRSLDRGRHLDEARKRAKQFHEAWRKLTDWLEEAEKRLDSELEISNEPDKIKVQLAKHKEFQKAMGSKQPVYDTTVRSGKAMRDKTQLPADSQKLDHLVGEVRDKWDTVCGKSVERQHKLEEALLLSGQFAEALQALVDWLYRVEPQLAEDQPVHGDLDLVSNLMDSHKAFQKELGKRTSSIQALRRSARDLMDTGRDDTAWVKVQLQELTNRWETAEEFRMAVQVLLEWLSEAEQTLRFRGVLPEEAETLQALLHTHRDFMGTVEEKRVDVNKAAGMGEGILTLCHPDSITTIKHWITIIRARFEEVLTWAKQHEQRLETALTEVLNNANLLEELLSWLQWAETTLIQRDGETLPQEIPQLKSLITEHQTFMEEMTRKQPDVDKVTKTYKRKPASESQSSWSERRGGRTSTCQQHQQAAPQLSGGNPRLNVLCARWQQVWLLALDRQRKLNDALDRLEELREFANFDFDVWRKKYMRWMNHKKSRVMDFFRRIDKDQDGKITRQEFVDGILASKFPTSKLEMMAVADIFDRDGDGYIDYYEFVAALHPNKDAYRPTTDADKIEDEVKINT</sequence>
<evidence type="ECO:0000313" key="6">
    <source>
        <dbReference type="Proteomes" id="UP000265120"/>
    </source>
</evidence>
<dbReference type="GO" id="GO:0045296">
    <property type="term" value="F:cadherin binding"/>
    <property type="evidence" value="ECO:0007669"/>
    <property type="project" value="TreeGrafter"/>
</dbReference>
<dbReference type="SUPFAM" id="SSF47473">
    <property type="entry name" value="EF-hand"/>
    <property type="match status" value="1"/>
</dbReference>
<dbReference type="GO" id="GO:0015629">
    <property type="term" value="C:actin cytoskeleton"/>
    <property type="evidence" value="ECO:0007669"/>
    <property type="project" value="TreeGrafter"/>
</dbReference>
<keyword evidence="1" id="KW-0479">Metal-binding</keyword>
<dbReference type="InterPro" id="IPR018247">
    <property type="entry name" value="EF_Hand_1_Ca_BS"/>
</dbReference>
<dbReference type="InterPro" id="IPR002017">
    <property type="entry name" value="Spectrin_repeat"/>
</dbReference>
<name>A0A3P8WZ92_CYNSE</name>
<dbReference type="FunFam" id="1.20.58.60:FF:000001">
    <property type="entry name" value="Microtubule-actin cross-linking factor 1"/>
    <property type="match status" value="2"/>
</dbReference>
<dbReference type="InterPro" id="IPR043197">
    <property type="entry name" value="Plakin"/>
</dbReference>
<dbReference type="Ensembl" id="ENSCSET00000032308.1">
    <property type="protein sequence ID" value="ENSCSEP00000031897.1"/>
    <property type="gene ID" value="ENSCSEG00000020457.1"/>
</dbReference>
<dbReference type="FunFam" id="1.20.58.60:FF:000016">
    <property type="entry name" value="Microtubule-actin cross-linking factor 1"/>
    <property type="match status" value="1"/>
</dbReference>
<protein>
    <recommendedName>
        <fullName evidence="4">EF-hand domain-containing protein</fullName>
    </recommendedName>
</protein>
<dbReference type="Gene3D" id="1.10.238.10">
    <property type="entry name" value="EF-hand"/>
    <property type="match status" value="1"/>
</dbReference>
<reference evidence="5 6" key="1">
    <citation type="journal article" date="2014" name="Nat. Genet.">
        <title>Whole-genome sequence of a flatfish provides insights into ZW sex chromosome evolution and adaptation to a benthic lifestyle.</title>
        <authorList>
            <person name="Chen S."/>
            <person name="Zhang G."/>
            <person name="Shao C."/>
            <person name="Huang Q."/>
            <person name="Liu G."/>
            <person name="Zhang P."/>
            <person name="Song W."/>
            <person name="An N."/>
            <person name="Chalopin D."/>
            <person name="Volff J.N."/>
            <person name="Hong Y."/>
            <person name="Li Q."/>
            <person name="Sha Z."/>
            <person name="Zhou H."/>
            <person name="Xie M."/>
            <person name="Yu Q."/>
            <person name="Liu Y."/>
            <person name="Xiang H."/>
            <person name="Wang N."/>
            <person name="Wu K."/>
            <person name="Yang C."/>
            <person name="Zhou Q."/>
            <person name="Liao X."/>
            <person name="Yang L."/>
            <person name="Hu Q."/>
            <person name="Zhang J."/>
            <person name="Meng L."/>
            <person name="Jin L."/>
            <person name="Tian Y."/>
            <person name="Lian J."/>
            <person name="Yang J."/>
            <person name="Miao G."/>
            <person name="Liu S."/>
            <person name="Liang Z."/>
            <person name="Yan F."/>
            <person name="Li Y."/>
            <person name="Sun B."/>
            <person name="Zhang H."/>
            <person name="Zhang J."/>
            <person name="Zhu Y."/>
            <person name="Du M."/>
            <person name="Zhao Y."/>
            <person name="Schartl M."/>
            <person name="Tang Q."/>
            <person name="Wang J."/>
        </authorList>
    </citation>
    <scope>NUCLEOTIDE SEQUENCE</scope>
</reference>
<keyword evidence="2" id="KW-0106">Calcium</keyword>
<feature type="region of interest" description="Disordered" evidence="3">
    <location>
        <begin position="451"/>
        <end position="495"/>
    </location>
</feature>
<feature type="compositionally biased region" description="Polar residues" evidence="3">
    <location>
        <begin position="479"/>
        <end position="495"/>
    </location>
</feature>
<dbReference type="GO" id="GO:0016020">
    <property type="term" value="C:membrane"/>
    <property type="evidence" value="ECO:0007669"/>
    <property type="project" value="TreeGrafter"/>
</dbReference>
<dbReference type="PANTHER" id="PTHR23169:SF25">
    <property type="entry name" value="MICROTUBULE-ACTIN CROSS-LINKING FACTOR 1, ISOFORMS 1_2_3_4_5"/>
    <property type="match status" value="1"/>
</dbReference>
<feature type="domain" description="EF-hand" evidence="4">
    <location>
        <begin position="552"/>
        <end position="587"/>
    </location>
</feature>
<dbReference type="InterPro" id="IPR002048">
    <property type="entry name" value="EF_hand_dom"/>
</dbReference>
<accession>A0A3P8WZ92</accession>